<dbReference type="PROSITE" id="PS50977">
    <property type="entry name" value="HTH_TETR_2"/>
    <property type="match status" value="1"/>
</dbReference>
<evidence type="ECO:0000313" key="7">
    <source>
        <dbReference type="Proteomes" id="UP001350005"/>
    </source>
</evidence>
<feature type="DNA-binding region" description="H-T-H motif" evidence="2">
    <location>
        <begin position="37"/>
        <end position="56"/>
    </location>
</feature>
<keyword evidence="7" id="KW-1185">Reference proteome</keyword>
<dbReference type="KEGG" id="carh:EGY05_11245"/>
<dbReference type="EMBL" id="JAZGJU010000026">
    <property type="protein sequence ID" value="MEE6128346.1"/>
    <property type="molecule type" value="Genomic_DNA"/>
</dbReference>
<reference evidence="4 7" key="3">
    <citation type="submission" date="2024-01" db="EMBL/GenBank/DDBJ databases">
        <title>Whole genome of Chryseobacterium arthrosphaerae NNCa 2741.</title>
        <authorList>
            <person name="Boriskina E.V."/>
            <person name="Gordinskaya N.A."/>
            <person name="Kropotov V.S."/>
            <person name="Alekseeva A.E."/>
            <person name="Makhova M.A."/>
            <person name="Kryazhev D.V."/>
            <person name="Shkurkina I.S."/>
        </authorList>
    </citation>
    <scope>NUCLEOTIDE SEQUENCE [LARGE SCALE GENOMIC DNA]</scope>
    <source>
        <strain evidence="4 7">NNCa 2741</strain>
    </source>
</reference>
<dbReference type="InterPro" id="IPR001647">
    <property type="entry name" value="HTH_TetR"/>
</dbReference>
<sequence>MERKSSAGSIRNKERSKKRFLGAVGKILKTKGFTGLKVNDIAAKAGVDKKMIYMYFGGIDGLIDEYIRSQDFWMKATPEEFEKYKPQILHDGQLFTVNMLLSQLDYIYNNKEAQKLLVWGLSEPRKSLKKLSDIREENGERIFRLLKDTFGERLDDFRAVMAIMISGMYYLNLYASMNGSIFCGLDLNTPEGREHIKRATSFLVKQSYEHL</sequence>
<organism evidence="5 6">
    <name type="scientific">Chryseobacterium arthrosphaerae</name>
    <dbReference type="NCBI Taxonomy" id="651561"/>
    <lineage>
        <taxon>Bacteria</taxon>
        <taxon>Pseudomonadati</taxon>
        <taxon>Bacteroidota</taxon>
        <taxon>Flavobacteriia</taxon>
        <taxon>Flavobacteriales</taxon>
        <taxon>Weeksellaceae</taxon>
        <taxon>Chryseobacterium group</taxon>
        <taxon>Chryseobacterium</taxon>
    </lineage>
</organism>
<reference evidence="6" key="2">
    <citation type="submission" date="2016-07" db="EMBL/GenBank/DDBJ databases">
        <authorList>
            <person name="Florea S."/>
            <person name="Webb J.S."/>
            <person name="Jaromczyk J."/>
            <person name="Schardl C.L."/>
        </authorList>
    </citation>
    <scope>NUCLEOTIDE SEQUENCE [LARGE SCALE GENOMIC DNA]</scope>
    <source>
        <strain evidence="6">CC-VM-7</strain>
    </source>
</reference>
<dbReference type="Pfam" id="PF00440">
    <property type="entry name" value="TetR_N"/>
    <property type="match status" value="1"/>
</dbReference>
<feature type="domain" description="HTH tetR-type" evidence="3">
    <location>
        <begin position="14"/>
        <end position="74"/>
    </location>
</feature>
<dbReference type="GO" id="GO:0003677">
    <property type="term" value="F:DNA binding"/>
    <property type="evidence" value="ECO:0007669"/>
    <property type="project" value="UniProtKB-UniRule"/>
</dbReference>
<evidence type="ECO:0000313" key="5">
    <source>
        <dbReference type="EMBL" id="OCA74248.1"/>
    </source>
</evidence>
<dbReference type="AlphaFoldDB" id="A0A1B8ZRN3"/>
<dbReference type="PANTHER" id="PTHR30328">
    <property type="entry name" value="TRANSCRIPTIONAL REPRESSOR"/>
    <property type="match status" value="1"/>
</dbReference>
<evidence type="ECO:0000313" key="6">
    <source>
        <dbReference type="Proteomes" id="UP000093432"/>
    </source>
</evidence>
<dbReference type="PANTHER" id="PTHR30328:SF54">
    <property type="entry name" value="HTH-TYPE TRANSCRIPTIONAL REPRESSOR SCO4008"/>
    <property type="match status" value="1"/>
</dbReference>
<dbReference type="STRING" id="651561.BBI00_07810"/>
<dbReference type="Gene3D" id="1.10.357.10">
    <property type="entry name" value="Tetracycline Repressor, domain 2"/>
    <property type="match status" value="1"/>
</dbReference>
<dbReference type="SUPFAM" id="SSF46689">
    <property type="entry name" value="Homeodomain-like"/>
    <property type="match status" value="1"/>
</dbReference>
<evidence type="ECO:0000313" key="4">
    <source>
        <dbReference type="EMBL" id="MEE6128346.1"/>
    </source>
</evidence>
<keyword evidence="1 2" id="KW-0238">DNA-binding</keyword>
<dbReference type="RefSeq" id="WP_065398238.1">
    <property type="nucleotide sequence ID" value="NZ_CP033811.1"/>
</dbReference>
<proteinExistence type="predicted"/>
<evidence type="ECO:0000256" key="1">
    <source>
        <dbReference type="ARBA" id="ARBA00023125"/>
    </source>
</evidence>
<comment type="caution">
    <text evidence="5">The sequence shown here is derived from an EMBL/GenBank/DDBJ whole genome shotgun (WGS) entry which is preliminary data.</text>
</comment>
<evidence type="ECO:0000256" key="2">
    <source>
        <dbReference type="PROSITE-ProRule" id="PRU00335"/>
    </source>
</evidence>
<reference evidence="5" key="1">
    <citation type="submission" date="2016-07" db="EMBL/GenBank/DDBJ databases">
        <authorList>
            <person name="Jeong J.-J."/>
            <person name="Kim D.W."/>
            <person name="Sang M.K."/>
            <person name="Choi I.-G."/>
            <person name="Kim K.D."/>
        </authorList>
    </citation>
    <scope>NUCLEOTIDE SEQUENCE</scope>
    <source>
        <strain evidence="5">CC-VM-7</strain>
    </source>
</reference>
<accession>A0A1B8ZRN3</accession>
<name>A0A1B8ZRN3_9FLAO</name>
<evidence type="ECO:0000259" key="3">
    <source>
        <dbReference type="PROSITE" id="PS50977"/>
    </source>
</evidence>
<dbReference type="Proteomes" id="UP000093432">
    <property type="component" value="Unassembled WGS sequence"/>
</dbReference>
<dbReference type="InterPro" id="IPR050109">
    <property type="entry name" value="HTH-type_TetR-like_transc_reg"/>
</dbReference>
<gene>
    <name evidence="5" type="ORF">BBI00_07810</name>
    <name evidence="4" type="ORF">V2E39_13210</name>
</gene>
<dbReference type="Proteomes" id="UP001350005">
    <property type="component" value="Unassembled WGS sequence"/>
</dbReference>
<dbReference type="OrthoDB" id="836882at2"/>
<protein>
    <submittedName>
        <fullName evidence="5">TetR family transcriptional regulator</fullName>
    </submittedName>
    <submittedName>
        <fullName evidence="4">TetR/AcrR family transcriptional regulator</fullName>
    </submittedName>
</protein>
<dbReference type="EMBL" id="MAYG01000001">
    <property type="protein sequence ID" value="OCA74248.1"/>
    <property type="molecule type" value="Genomic_DNA"/>
</dbReference>
<dbReference type="InterPro" id="IPR009057">
    <property type="entry name" value="Homeodomain-like_sf"/>
</dbReference>